<gene>
    <name evidence="1" type="ORF">F5144DRAFT_588784</name>
</gene>
<name>A0ACB7PN19_9PEZI</name>
<evidence type="ECO:0000313" key="2">
    <source>
        <dbReference type="Proteomes" id="UP000724584"/>
    </source>
</evidence>
<accession>A0ACB7PN19</accession>
<evidence type="ECO:0000313" key="1">
    <source>
        <dbReference type="EMBL" id="KAH6650265.1"/>
    </source>
</evidence>
<keyword evidence="2" id="KW-1185">Reference proteome</keyword>
<sequence length="323" mass="34080">MNRQAFRTALGRATPSTTARALSLPVSATTPTTFASFFSTTGPRPADNDNNNNSSNSNPSNPTIKPRQTAAVSRLSQLNNSGNGTNNTVGRQVLSSIPGIPSSPPPFRTNNNTNNGARRGVDARSLRVSPDGGPSSSSGSGPRVLNPEEQAVIDRLEKGEVVPFDPQLTMNSLTGYGAAVATDASVGQVETVLRTMRLMTGGMAFNSESGVTADVKEVMKRYRAKKPIFVHSKGEKAWIESAQPRLKLVGPDAGTKKAIIEPAVLGKYEAAGFAEAGDIAGTMANYHSRTFTYMAADSQKFMDKVLSLLPAQQGGKPASQVKP</sequence>
<reference evidence="1 2" key="1">
    <citation type="journal article" date="2021" name="Nat. Commun.">
        <title>Genetic determinants of endophytism in the Arabidopsis root mycobiome.</title>
        <authorList>
            <person name="Mesny F."/>
            <person name="Miyauchi S."/>
            <person name="Thiergart T."/>
            <person name="Pickel B."/>
            <person name="Atanasova L."/>
            <person name="Karlsson M."/>
            <person name="Huettel B."/>
            <person name="Barry K.W."/>
            <person name="Haridas S."/>
            <person name="Chen C."/>
            <person name="Bauer D."/>
            <person name="Andreopoulos W."/>
            <person name="Pangilinan J."/>
            <person name="LaButti K."/>
            <person name="Riley R."/>
            <person name="Lipzen A."/>
            <person name="Clum A."/>
            <person name="Drula E."/>
            <person name="Henrissat B."/>
            <person name="Kohler A."/>
            <person name="Grigoriev I.V."/>
            <person name="Martin F.M."/>
            <person name="Hacquard S."/>
        </authorList>
    </citation>
    <scope>NUCLEOTIDE SEQUENCE [LARGE SCALE GENOMIC DNA]</scope>
    <source>
        <strain evidence="1 2">MPI-SDFR-AT-0079</strain>
    </source>
</reference>
<dbReference type="Proteomes" id="UP000724584">
    <property type="component" value="Unassembled WGS sequence"/>
</dbReference>
<organism evidence="1 2">
    <name type="scientific">Chaetomium tenue</name>
    <dbReference type="NCBI Taxonomy" id="1854479"/>
    <lineage>
        <taxon>Eukaryota</taxon>
        <taxon>Fungi</taxon>
        <taxon>Dikarya</taxon>
        <taxon>Ascomycota</taxon>
        <taxon>Pezizomycotina</taxon>
        <taxon>Sordariomycetes</taxon>
        <taxon>Sordariomycetidae</taxon>
        <taxon>Sordariales</taxon>
        <taxon>Chaetomiaceae</taxon>
        <taxon>Chaetomium</taxon>
    </lineage>
</organism>
<protein>
    <submittedName>
        <fullName evidence="1">Uncharacterized protein</fullName>
    </submittedName>
</protein>
<comment type="caution">
    <text evidence="1">The sequence shown here is derived from an EMBL/GenBank/DDBJ whole genome shotgun (WGS) entry which is preliminary data.</text>
</comment>
<proteinExistence type="predicted"/>
<dbReference type="EMBL" id="JAGIZQ010000001">
    <property type="protein sequence ID" value="KAH6650265.1"/>
    <property type="molecule type" value="Genomic_DNA"/>
</dbReference>